<evidence type="ECO:0000256" key="1">
    <source>
        <dbReference type="ARBA" id="ARBA00005695"/>
    </source>
</evidence>
<evidence type="ECO:0000256" key="2">
    <source>
        <dbReference type="ARBA" id="ARBA00022448"/>
    </source>
</evidence>
<reference evidence="6" key="1">
    <citation type="journal article" date="2020" name="mSystems">
        <title>Genome- and Community-Level Interaction Insights into Carbon Utilization and Element Cycling Functions of Hydrothermarchaeota in Hydrothermal Sediment.</title>
        <authorList>
            <person name="Zhou Z."/>
            <person name="Liu Y."/>
            <person name="Xu W."/>
            <person name="Pan J."/>
            <person name="Luo Z.H."/>
            <person name="Li M."/>
        </authorList>
    </citation>
    <scope>NUCLEOTIDE SEQUENCE [LARGE SCALE GENOMIC DNA]</scope>
    <source>
        <strain evidence="6">SpSt-774</strain>
    </source>
</reference>
<dbReference type="Gene3D" id="3.10.105.10">
    <property type="entry name" value="Dipeptide-binding Protein, Domain 3"/>
    <property type="match status" value="1"/>
</dbReference>
<dbReference type="SUPFAM" id="SSF53850">
    <property type="entry name" value="Periplasmic binding protein-like II"/>
    <property type="match status" value="1"/>
</dbReference>
<evidence type="ECO:0000259" key="5">
    <source>
        <dbReference type="PROSITE" id="PS50111"/>
    </source>
</evidence>
<dbReference type="PANTHER" id="PTHR30290:SF9">
    <property type="entry name" value="OLIGOPEPTIDE-BINDING PROTEIN APPA"/>
    <property type="match status" value="1"/>
</dbReference>
<dbReference type="Gene3D" id="3.90.76.10">
    <property type="entry name" value="Dipeptide-binding Protein, Domain 1"/>
    <property type="match status" value="1"/>
</dbReference>
<dbReference type="SUPFAM" id="SSF58104">
    <property type="entry name" value="Methyl-accepting chemotaxis protein (MCP) signaling domain"/>
    <property type="match status" value="2"/>
</dbReference>
<dbReference type="Gene3D" id="3.40.190.10">
    <property type="entry name" value="Periplasmic binding protein-like II"/>
    <property type="match status" value="1"/>
</dbReference>
<dbReference type="InterPro" id="IPR039424">
    <property type="entry name" value="SBP_5"/>
</dbReference>
<evidence type="ECO:0000256" key="3">
    <source>
        <dbReference type="ARBA" id="ARBA00022729"/>
    </source>
</evidence>
<evidence type="ECO:0000256" key="4">
    <source>
        <dbReference type="PROSITE-ProRule" id="PRU00284"/>
    </source>
</evidence>
<dbReference type="EMBL" id="DTGZ01000046">
    <property type="protein sequence ID" value="HGV97180.1"/>
    <property type="molecule type" value="Genomic_DNA"/>
</dbReference>
<dbReference type="GO" id="GO:0007165">
    <property type="term" value="P:signal transduction"/>
    <property type="evidence" value="ECO:0007669"/>
    <property type="project" value="UniProtKB-KW"/>
</dbReference>
<dbReference type="PROSITE" id="PS50111">
    <property type="entry name" value="CHEMOTAXIS_TRANSDUC_2"/>
    <property type="match status" value="2"/>
</dbReference>
<keyword evidence="4" id="KW-0807">Transducer</keyword>
<accession>A0A7C4XLK6</accession>
<dbReference type="AlphaFoldDB" id="A0A7C4XLK6"/>
<proteinExistence type="inferred from homology"/>
<sequence>MELNRRDITIDKLKSTLNSYGENYNIFLNAGQRIETGLQTNSEVLDEIRHQFDNLTATVELVFEGITVFESEIKKINDLLQVCINNFNTSLSTSNQLNKDLNNITRIFNKISDAGNQLAEIINNINLVSESIVVASRNAGVTAFHAGRQGRGFEVIAREMENLVRFSQSPTRRIPEVSAEVFKGINELTAELKKIQEIISELDGIAQKFSNINEELSTLIPYIESCLKDISNSVATQKDLQKALMKENENLPRYLNEIYSITRSSAVTEIFLSAFSQYINNIKESLFQVQDKNSFNGIFNILKTVINNMPDFVEKVGKELNFSNFKNLEVQSSNRLILQFVSEANHLNEIVSSITEKISDWLKIYEYAGDSLNRGINFYQEILKILGALQKNLSYLKNLTGKIEEPIRELKRLNERSKLLGLYARIESARSGEYASSLNVVTTEIKTLSDKIREFVERIDLIRKEVSQDLKGLISYFACSTSDVEEGIISMKSAVSSVSEGMKILGNLDSLSKEMLNSSTQMLNQCRIIGEKIRLFNDEYKRIKEEFVSYYEAIKASNEDSKKIKETIREFQKDIYIMDKKETKTLIYRETTDPIILDPAKKTDATSHQVIEQIFIGLLTFDSANKLIPGVASYFSVAPDGKLWDFYLRKDVKFHDGSLFTAQDVVNSLQRVRNGPNANFIDYVEDMRIIDKNHIQFVLKFPYVPFLCNLACGVCDIVPQNFSDSKPVGCGPYRFVHWEKGKEILLEAFDEFYDGRSVIDRCVIKIIPEDREAIEEFKRGNISVMGLSVDMMNEFAPEEIISGPVLSTQYISINVGLDSPFKDRRVRQAMNYAIDKEYYTKVLLKGQAIPARGIFPPDLPSYNNELVGYPYNLKKAQELMKEAGYGSGIQDSFIFDIREDAEVISRAEFIKESLAKIGIHLKLNPLPWKDFLNKTYSGKSILSLRGWVSDNGDPDNFLFPLFHSKSFGASGNTSYYANPDIDSLIETARAEQVFKRRMEIYKKIESMLVNDAPWVFLSHGLESFVVQKNIGGFKVDPFGLVRFRNLWSL</sequence>
<organism evidence="6">
    <name type="scientific">candidate division WOR-3 bacterium</name>
    <dbReference type="NCBI Taxonomy" id="2052148"/>
    <lineage>
        <taxon>Bacteria</taxon>
        <taxon>Bacteria division WOR-3</taxon>
    </lineage>
</organism>
<comment type="similarity">
    <text evidence="1">Belongs to the bacterial solute-binding protein 5 family.</text>
</comment>
<gene>
    <name evidence="6" type="ORF">ENV60_02660</name>
</gene>
<dbReference type="GO" id="GO:0015833">
    <property type="term" value="P:peptide transport"/>
    <property type="evidence" value="ECO:0007669"/>
    <property type="project" value="TreeGrafter"/>
</dbReference>
<keyword evidence="2" id="KW-0813">Transport</keyword>
<keyword evidence="3" id="KW-0732">Signal</keyword>
<dbReference type="GO" id="GO:0016020">
    <property type="term" value="C:membrane"/>
    <property type="evidence" value="ECO:0007669"/>
    <property type="project" value="InterPro"/>
</dbReference>
<dbReference type="CDD" id="cd00995">
    <property type="entry name" value="PBP2_NikA_DppA_OppA_like"/>
    <property type="match status" value="1"/>
</dbReference>
<dbReference type="InterPro" id="IPR004089">
    <property type="entry name" value="MCPsignal_dom"/>
</dbReference>
<feature type="domain" description="Methyl-accepting transducer" evidence="5">
    <location>
        <begin position="16"/>
        <end position="252"/>
    </location>
</feature>
<name>A0A7C4XLK6_UNCW3</name>
<evidence type="ECO:0000313" key="6">
    <source>
        <dbReference type="EMBL" id="HGV97180.1"/>
    </source>
</evidence>
<protein>
    <recommendedName>
        <fullName evidence="5">Methyl-accepting transducer domain-containing protein</fullName>
    </recommendedName>
</protein>
<dbReference type="Pfam" id="PF00015">
    <property type="entry name" value="MCPsignal"/>
    <property type="match status" value="2"/>
</dbReference>
<dbReference type="GO" id="GO:1904680">
    <property type="term" value="F:peptide transmembrane transporter activity"/>
    <property type="evidence" value="ECO:0007669"/>
    <property type="project" value="TreeGrafter"/>
</dbReference>
<dbReference type="Gene3D" id="1.10.287.950">
    <property type="entry name" value="Methyl-accepting chemotaxis protein"/>
    <property type="match status" value="2"/>
</dbReference>
<feature type="domain" description="Methyl-accepting transducer" evidence="5">
    <location>
        <begin position="337"/>
        <end position="555"/>
    </location>
</feature>
<dbReference type="PANTHER" id="PTHR30290">
    <property type="entry name" value="PERIPLASMIC BINDING COMPONENT OF ABC TRANSPORTER"/>
    <property type="match status" value="1"/>
</dbReference>
<dbReference type="InterPro" id="IPR000914">
    <property type="entry name" value="SBP_5_dom"/>
</dbReference>
<dbReference type="Pfam" id="PF00496">
    <property type="entry name" value="SBP_bac_5"/>
    <property type="match status" value="1"/>
</dbReference>
<comment type="caution">
    <text evidence="6">The sequence shown here is derived from an EMBL/GenBank/DDBJ whole genome shotgun (WGS) entry which is preliminary data.</text>
</comment>